<dbReference type="EMBL" id="SBII01000015">
    <property type="protein sequence ID" value="RWW91984.1"/>
    <property type="molecule type" value="Genomic_DNA"/>
</dbReference>
<dbReference type="Proteomes" id="UP000287527">
    <property type="component" value="Unassembled WGS sequence"/>
</dbReference>
<comment type="caution">
    <text evidence="1">The sequence shown here is derived from an EMBL/GenBank/DDBJ whole genome shotgun (WGS) entry which is preliminary data.</text>
</comment>
<keyword evidence="2" id="KW-1185">Reference proteome</keyword>
<accession>A0A444GLY6</accession>
<evidence type="ECO:0000313" key="1">
    <source>
        <dbReference type="EMBL" id="RWW91984.1"/>
    </source>
</evidence>
<dbReference type="RefSeq" id="WP_128391251.1">
    <property type="nucleotide sequence ID" value="NZ_SBII01000015.1"/>
</dbReference>
<gene>
    <name evidence="1" type="ORF">EPI11_17310</name>
</gene>
<dbReference type="OrthoDB" id="1364518at2"/>
<sequence>MSEFVVLGNTISVASIRSYLFAKKIDKGDSLVINPMDYENILDEIRNSDEPLDIPLNILGVLLIKDTTGNVPLGKVQIIENEKL</sequence>
<organism evidence="1 2">
    <name type="scientific">Flavobacterium cerinum</name>
    <dbReference type="NCBI Taxonomy" id="2502784"/>
    <lineage>
        <taxon>Bacteria</taxon>
        <taxon>Pseudomonadati</taxon>
        <taxon>Bacteroidota</taxon>
        <taxon>Flavobacteriia</taxon>
        <taxon>Flavobacteriales</taxon>
        <taxon>Flavobacteriaceae</taxon>
        <taxon>Flavobacterium</taxon>
    </lineage>
</organism>
<name>A0A444GLY6_9FLAO</name>
<proteinExistence type="predicted"/>
<dbReference type="AlphaFoldDB" id="A0A444GLY6"/>
<reference evidence="1 2" key="1">
    <citation type="submission" date="2019-01" db="EMBL/GenBank/DDBJ databases">
        <title>Flavobacterium sp. nov.,isolated from freshwater.</title>
        <authorList>
            <person name="Zhang R."/>
            <person name="Du Z.-J."/>
        </authorList>
    </citation>
    <scope>NUCLEOTIDE SEQUENCE [LARGE SCALE GENOMIC DNA]</scope>
    <source>
        <strain evidence="1 2">1E403</strain>
    </source>
</reference>
<protein>
    <submittedName>
        <fullName evidence="1">Uncharacterized protein</fullName>
    </submittedName>
</protein>
<evidence type="ECO:0000313" key="2">
    <source>
        <dbReference type="Proteomes" id="UP000287527"/>
    </source>
</evidence>